<evidence type="ECO:0000313" key="2">
    <source>
        <dbReference type="Proteomes" id="UP000254537"/>
    </source>
</evidence>
<protein>
    <submittedName>
        <fullName evidence="1">Uncharacterized protein</fullName>
    </submittedName>
</protein>
<evidence type="ECO:0000313" key="1">
    <source>
        <dbReference type="EMBL" id="AXK40691.1"/>
    </source>
</evidence>
<organism evidence="1 2">
    <name type="scientific">Crenobacter cavernae</name>
    <dbReference type="NCBI Taxonomy" id="2290923"/>
    <lineage>
        <taxon>Bacteria</taxon>
        <taxon>Pseudomonadati</taxon>
        <taxon>Pseudomonadota</taxon>
        <taxon>Betaproteobacteria</taxon>
        <taxon>Neisseriales</taxon>
        <taxon>Neisseriaceae</taxon>
        <taxon>Crenobacter</taxon>
    </lineage>
</organism>
<sequence>MAGKPMNAPARQKAKGPAVVRRAFTGNCSVSSPRRRVECGDSSKAATAKHPVSACPLCGERRVLGKRLVLPLLGQPFAAAVCASCHDAAGISPGYRASLAHRVAQHQLYRPEVCHAA</sequence>
<dbReference type="Proteomes" id="UP000254537">
    <property type="component" value="Chromosome"/>
</dbReference>
<reference evidence="1 2" key="1">
    <citation type="submission" date="2018-07" db="EMBL/GenBank/DDBJ databases">
        <title>Crenobacter cavernae sp. nov., isolated from a karst cave.</title>
        <authorList>
            <person name="Zhu H."/>
        </authorList>
    </citation>
    <scope>NUCLEOTIDE SEQUENCE [LARGE SCALE GENOMIC DNA]</scope>
    <source>
        <strain evidence="1 2">K1W11S-77</strain>
    </source>
</reference>
<gene>
    <name evidence="1" type="ORF">DWG20_15370</name>
</gene>
<dbReference type="EMBL" id="CP031337">
    <property type="protein sequence ID" value="AXK40691.1"/>
    <property type="molecule type" value="Genomic_DNA"/>
</dbReference>
<proteinExistence type="predicted"/>
<name>A0A345Y9T9_9NEIS</name>
<dbReference type="KEGG" id="ccah:DWG20_15370"/>
<dbReference type="AlphaFoldDB" id="A0A345Y9T9"/>
<accession>A0A345Y9T9</accession>